<dbReference type="GO" id="GO:0016787">
    <property type="term" value="F:hydrolase activity"/>
    <property type="evidence" value="ECO:0007669"/>
    <property type="project" value="UniProtKB-KW"/>
</dbReference>
<keyword evidence="9 12" id="KW-0238">DNA-binding</keyword>
<dbReference type="FunFam" id="3.40.50.300:FF:000489">
    <property type="entry name" value="Primosome assembly protein PriA"/>
    <property type="match status" value="1"/>
</dbReference>
<evidence type="ECO:0000256" key="6">
    <source>
        <dbReference type="ARBA" id="ARBA00022806"/>
    </source>
</evidence>
<dbReference type="InterPro" id="IPR027417">
    <property type="entry name" value="P-loop_NTPase"/>
</dbReference>
<dbReference type="InterPro" id="IPR001650">
    <property type="entry name" value="Helicase_C-like"/>
</dbReference>
<evidence type="ECO:0000256" key="9">
    <source>
        <dbReference type="ARBA" id="ARBA00023125"/>
    </source>
</evidence>
<keyword evidence="5 12" id="KW-0378">Hydrolase</keyword>
<comment type="cofactor">
    <cofactor evidence="12">
        <name>Zn(2+)</name>
        <dbReference type="ChEBI" id="CHEBI:29105"/>
    </cofactor>
    <text evidence="12">Binds 2 zinc ions per subunit.</text>
</comment>
<keyword evidence="8 12" id="KW-0067">ATP-binding</keyword>
<dbReference type="Pfam" id="PF17764">
    <property type="entry name" value="PriA_3primeBD"/>
    <property type="match status" value="1"/>
</dbReference>
<comment type="similarity">
    <text evidence="12">Belongs to the helicase family. PriA subfamily.</text>
</comment>
<dbReference type="NCBIfam" id="TIGR00595">
    <property type="entry name" value="priA"/>
    <property type="match status" value="1"/>
</dbReference>
<feature type="binding site" evidence="12">
    <location>
        <position position="489"/>
    </location>
    <ligand>
        <name>Zn(2+)</name>
        <dbReference type="ChEBI" id="CHEBI:29105"/>
        <label>2</label>
    </ligand>
</feature>
<keyword evidence="4 12" id="KW-0547">Nucleotide-binding</keyword>
<evidence type="ECO:0000256" key="5">
    <source>
        <dbReference type="ARBA" id="ARBA00022801"/>
    </source>
</evidence>
<dbReference type="GO" id="GO:0005524">
    <property type="term" value="F:ATP binding"/>
    <property type="evidence" value="ECO:0007669"/>
    <property type="project" value="UniProtKB-UniRule"/>
</dbReference>
<feature type="region of interest" description="Disordered" evidence="13">
    <location>
        <begin position="214"/>
        <end position="238"/>
    </location>
</feature>
<dbReference type="Pfam" id="PF18319">
    <property type="entry name" value="Zn_ribbon_PriA"/>
    <property type="match status" value="1"/>
</dbReference>
<feature type="domain" description="Helicase C-terminal" evidence="15">
    <location>
        <begin position="490"/>
        <end position="666"/>
    </location>
</feature>
<gene>
    <name evidence="12" type="primary">priA</name>
    <name evidence="16" type="ORF">PEPNEM18_00442</name>
</gene>
<dbReference type="RefSeq" id="WP_180498793.1">
    <property type="nucleotide sequence ID" value="NZ_CAIJCS010000014.1"/>
</dbReference>
<feature type="domain" description="Helicase ATP-binding" evidence="14">
    <location>
        <begin position="249"/>
        <end position="415"/>
    </location>
</feature>
<evidence type="ECO:0000256" key="10">
    <source>
        <dbReference type="ARBA" id="ARBA00023235"/>
    </source>
</evidence>
<dbReference type="InterPro" id="IPR041222">
    <property type="entry name" value="PriA_3primeBD"/>
</dbReference>
<evidence type="ECO:0000256" key="13">
    <source>
        <dbReference type="SAM" id="MobiDB-lite"/>
    </source>
</evidence>
<dbReference type="Gene3D" id="3.40.50.300">
    <property type="entry name" value="P-loop containing nucleotide triphosphate hydrolases"/>
    <property type="match status" value="2"/>
</dbReference>
<keyword evidence="1 12" id="KW-0639">Primosome</keyword>
<dbReference type="GO" id="GO:1990077">
    <property type="term" value="C:primosome complex"/>
    <property type="evidence" value="ECO:0007669"/>
    <property type="project" value="UniProtKB-UniRule"/>
</dbReference>
<dbReference type="GO" id="GO:0008270">
    <property type="term" value="F:zinc ion binding"/>
    <property type="evidence" value="ECO:0007669"/>
    <property type="project" value="UniProtKB-UniRule"/>
</dbReference>
<dbReference type="AlphaFoldDB" id="A0A6V6XZU5"/>
<evidence type="ECO:0000256" key="12">
    <source>
        <dbReference type="HAMAP-Rule" id="MF_00983"/>
    </source>
</evidence>
<dbReference type="Proteomes" id="UP000586454">
    <property type="component" value="Unassembled WGS sequence"/>
</dbReference>
<feature type="compositionally biased region" description="Basic and acidic residues" evidence="13">
    <location>
        <begin position="229"/>
        <end position="238"/>
    </location>
</feature>
<dbReference type="GO" id="GO:0006269">
    <property type="term" value="P:DNA replication, synthesis of primer"/>
    <property type="evidence" value="ECO:0007669"/>
    <property type="project" value="UniProtKB-KW"/>
</dbReference>
<comment type="catalytic activity">
    <reaction evidence="11 12">
        <text>ATP + H2O = ADP + phosphate + H(+)</text>
        <dbReference type="Rhea" id="RHEA:13065"/>
        <dbReference type="ChEBI" id="CHEBI:15377"/>
        <dbReference type="ChEBI" id="CHEBI:15378"/>
        <dbReference type="ChEBI" id="CHEBI:30616"/>
        <dbReference type="ChEBI" id="CHEBI:43474"/>
        <dbReference type="ChEBI" id="CHEBI:456216"/>
        <dbReference type="EC" id="5.6.2.4"/>
    </reaction>
</comment>
<dbReference type="GO" id="GO:0006270">
    <property type="term" value="P:DNA replication initiation"/>
    <property type="evidence" value="ECO:0007669"/>
    <property type="project" value="TreeGrafter"/>
</dbReference>
<dbReference type="GO" id="GO:0006302">
    <property type="term" value="P:double-strand break repair"/>
    <property type="evidence" value="ECO:0007669"/>
    <property type="project" value="InterPro"/>
</dbReference>
<evidence type="ECO:0000256" key="11">
    <source>
        <dbReference type="ARBA" id="ARBA00048988"/>
    </source>
</evidence>
<feature type="binding site" evidence="12">
    <location>
        <position position="480"/>
    </location>
    <ligand>
        <name>Zn(2+)</name>
        <dbReference type="ChEBI" id="CHEBI:29105"/>
        <label>1</label>
    </ligand>
</feature>
<feature type="binding site" evidence="12">
    <location>
        <position position="507"/>
    </location>
    <ligand>
        <name>Zn(2+)</name>
        <dbReference type="ChEBI" id="CHEBI:29105"/>
        <label>2</label>
    </ligand>
</feature>
<dbReference type="PROSITE" id="PS51194">
    <property type="entry name" value="HELICASE_CTER"/>
    <property type="match status" value="1"/>
</dbReference>
<comment type="subunit">
    <text evidence="12">Component of the replication restart primosome.</text>
</comment>
<keyword evidence="3 12" id="KW-0479">Metal-binding</keyword>
<dbReference type="CDD" id="cd18804">
    <property type="entry name" value="SF2_C_priA"/>
    <property type="match status" value="1"/>
</dbReference>
<dbReference type="SMART" id="SM00487">
    <property type="entry name" value="DEXDc"/>
    <property type="match status" value="1"/>
</dbReference>
<feature type="binding site" evidence="12">
    <location>
        <position position="520"/>
    </location>
    <ligand>
        <name>Zn(2+)</name>
        <dbReference type="ChEBI" id="CHEBI:29105"/>
        <label>1</label>
    </ligand>
</feature>
<organism evidence="16 17">
    <name type="scientific">Aedoeadaptatus nemausensis</name>
    <dbReference type="NCBI Taxonomy" id="2582829"/>
    <lineage>
        <taxon>Bacteria</taxon>
        <taxon>Bacillati</taxon>
        <taxon>Bacillota</taxon>
        <taxon>Tissierellia</taxon>
        <taxon>Tissierellales</taxon>
        <taxon>Peptoniphilaceae</taxon>
        <taxon>Aedoeadaptatus</taxon>
    </lineage>
</organism>
<keyword evidence="17" id="KW-1185">Reference proteome</keyword>
<keyword evidence="2 12" id="KW-0235">DNA replication</keyword>
<evidence type="ECO:0000256" key="4">
    <source>
        <dbReference type="ARBA" id="ARBA00022741"/>
    </source>
</evidence>
<dbReference type="PANTHER" id="PTHR30580">
    <property type="entry name" value="PRIMOSOMAL PROTEIN N"/>
    <property type="match status" value="1"/>
</dbReference>
<feature type="binding site" evidence="12">
    <location>
        <position position="486"/>
    </location>
    <ligand>
        <name>Zn(2+)</name>
        <dbReference type="ChEBI" id="CHEBI:29105"/>
        <label>2</label>
    </ligand>
</feature>
<dbReference type="EC" id="5.6.2.4" evidence="12"/>
<dbReference type="SMART" id="SM00490">
    <property type="entry name" value="HELICc"/>
    <property type="match status" value="1"/>
</dbReference>
<dbReference type="InterPro" id="IPR014001">
    <property type="entry name" value="Helicase_ATP-bd"/>
</dbReference>
<dbReference type="GO" id="GO:0043138">
    <property type="term" value="F:3'-5' DNA helicase activity"/>
    <property type="evidence" value="ECO:0007669"/>
    <property type="project" value="UniProtKB-EC"/>
</dbReference>
<feature type="binding site" evidence="12">
    <location>
        <position position="517"/>
    </location>
    <ligand>
        <name>Zn(2+)</name>
        <dbReference type="ChEBI" id="CHEBI:29105"/>
        <label>1</label>
    </ligand>
</feature>
<dbReference type="InterPro" id="IPR005259">
    <property type="entry name" value="PriA"/>
</dbReference>
<name>A0A6V6XZU5_9FIRM</name>
<evidence type="ECO:0000256" key="8">
    <source>
        <dbReference type="ARBA" id="ARBA00022840"/>
    </source>
</evidence>
<reference evidence="16 17" key="1">
    <citation type="submission" date="2020-06" db="EMBL/GenBank/DDBJ databases">
        <authorList>
            <person name="Criscuolo A."/>
        </authorList>
    </citation>
    <scope>NUCLEOTIDE SEQUENCE [LARGE SCALE GENOMIC DNA]</scope>
    <source>
        <strain evidence="16">1804121828</strain>
    </source>
</reference>
<accession>A0A6V6XZU5</accession>
<dbReference type="PROSITE" id="PS51192">
    <property type="entry name" value="HELICASE_ATP_BIND_1"/>
    <property type="match status" value="1"/>
</dbReference>
<evidence type="ECO:0000259" key="15">
    <source>
        <dbReference type="PROSITE" id="PS51194"/>
    </source>
</evidence>
<dbReference type="InterPro" id="IPR040498">
    <property type="entry name" value="PriA_CRR"/>
</dbReference>
<evidence type="ECO:0000259" key="14">
    <source>
        <dbReference type="PROSITE" id="PS51192"/>
    </source>
</evidence>
<evidence type="ECO:0000256" key="2">
    <source>
        <dbReference type="ARBA" id="ARBA00022705"/>
    </source>
</evidence>
<dbReference type="SUPFAM" id="SSF52540">
    <property type="entry name" value="P-loop containing nucleoside triphosphate hydrolases"/>
    <property type="match status" value="1"/>
</dbReference>
<feature type="binding site" evidence="12">
    <location>
        <position position="477"/>
    </location>
    <ligand>
        <name>Zn(2+)</name>
        <dbReference type="ChEBI" id="CHEBI:29105"/>
        <label>1</label>
    </ligand>
</feature>
<comment type="function">
    <text evidence="12">Initiates the restart of stalled replication forks, which reloads the replicative helicase on sites other than the origin of replication. Recognizes and binds to abandoned replication forks and remodels them to uncover a helicase loading site. Promotes assembly of the primosome at these replication forks.</text>
</comment>
<evidence type="ECO:0000256" key="1">
    <source>
        <dbReference type="ARBA" id="ARBA00022515"/>
    </source>
</evidence>
<dbReference type="Pfam" id="PF00271">
    <property type="entry name" value="Helicase_C"/>
    <property type="match status" value="1"/>
</dbReference>
<sequence>MIVDVYIDKALPQIDQLYSYSWNDHGESLIGRRVVVPFGRGNKMEIAVVVAEREGDESKLKEVSEVMDRNPILSKGAIALGLAMRERFLTSYVQSFQPLLPKYVLGETVEVLIEEKDTARTKDLMGDKHKILTKELPISKESILKEAVENDEVSFSFESLDGVKAKKIPHFRAICGRDEDLTEKQKIVFDLLLEDGPLTKSEVRERTSFSDSPLNGLIKKGAAEESPEENLRGETPPELREDQIKAIADISNSEKKVHLLYGATGTGKTEVYMQLAALAMEEGKSSMIIVPEIGLATQMVYRLKTRFPGKVDILHSKRSQGEKSKSWIRLKTEPGRILVGARSAIFAPIENLGYIFIDEEQEESYDYQEGLRYDVRTVAEMRARIDGAKVVYGSATPSVAMYSRVDVDLQKHDLVGDPENAKNNLEMTVVDMREEILRGNTDILSAEMVEGLEETLKNKKQAILFINRRGFSNFVSCRTCGYVIECDACDISMVYHRKTGRLHCHYCGRTKPYPPTCPSCGSEYLRQFGIGTEQVESWIQEHFPNARVVRMDKDTMAQKGKFDALYRAMNDGEIDILVGTQMLAKGLDFKNVDFVGVVAADLSLFVSDYRAQEKTFQLLTQVAGRAGRGDRKGKAVIQTYNPDNYSIQYAKGRHYDRFYHREMGERKQFLYPPFVRLLKIHIRGRGNVNQTAYNWMKTLEAINRHHHMNIQIGAPVEQPRIQNREHMSLTAKIFPEEYQTFLKVFKRVLMHYYRSATDKNIYVTIELDG</sequence>
<dbReference type="InterPro" id="IPR042115">
    <property type="entry name" value="PriA_3primeBD_sf"/>
</dbReference>
<dbReference type="PANTHER" id="PTHR30580:SF0">
    <property type="entry name" value="PRIMOSOMAL PROTEIN N"/>
    <property type="match status" value="1"/>
</dbReference>
<evidence type="ECO:0000313" key="17">
    <source>
        <dbReference type="Proteomes" id="UP000586454"/>
    </source>
</evidence>
<dbReference type="Gene3D" id="3.40.1440.60">
    <property type="entry name" value="PriA, 3(prime) DNA-binding domain"/>
    <property type="match status" value="1"/>
</dbReference>
<keyword evidence="10 12" id="KW-0413">Isomerase</keyword>
<dbReference type="GO" id="GO:0003677">
    <property type="term" value="F:DNA binding"/>
    <property type="evidence" value="ECO:0007669"/>
    <property type="project" value="UniProtKB-UniRule"/>
</dbReference>
<evidence type="ECO:0000256" key="7">
    <source>
        <dbReference type="ARBA" id="ARBA00022833"/>
    </source>
</evidence>
<keyword evidence="6 12" id="KW-0347">Helicase</keyword>
<dbReference type="GO" id="GO:0006310">
    <property type="term" value="P:DNA recombination"/>
    <property type="evidence" value="ECO:0007669"/>
    <property type="project" value="InterPro"/>
</dbReference>
<proteinExistence type="inferred from homology"/>
<dbReference type="EMBL" id="CAIJCS010000014">
    <property type="protein sequence ID" value="CAC9924910.1"/>
    <property type="molecule type" value="Genomic_DNA"/>
</dbReference>
<comment type="catalytic activity">
    <reaction evidence="12">
        <text>Couples ATP hydrolysis with the unwinding of duplex DNA by translocating in the 3'-5' direction.</text>
        <dbReference type="EC" id="5.6.2.4"/>
    </reaction>
</comment>
<evidence type="ECO:0000256" key="3">
    <source>
        <dbReference type="ARBA" id="ARBA00022723"/>
    </source>
</evidence>
<dbReference type="HAMAP" id="MF_00983">
    <property type="entry name" value="PriA"/>
    <property type="match status" value="1"/>
</dbReference>
<dbReference type="Pfam" id="PF00270">
    <property type="entry name" value="DEAD"/>
    <property type="match status" value="1"/>
</dbReference>
<protein>
    <recommendedName>
        <fullName evidence="12">Replication restart protein PriA</fullName>
    </recommendedName>
    <alternativeName>
        <fullName evidence="12">ATP-dependent DNA helicase PriA</fullName>
        <ecNumber evidence="12">5.6.2.4</ecNumber>
    </alternativeName>
    <alternativeName>
        <fullName evidence="12">DNA 3'-5' helicase PriA</fullName>
    </alternativeName>
</protein>
<keyword evidence="7 12" id="KW-0862">Zinc</keyword>
<evidence type="ECO:0000313" key="16">
    <source>
        <dbReference type="EMBL" id="CAC9924910.1"/>
    </source>
</evidence>
<dbReference type="InterPro" id="IPR011545">
    <property type="entry name" value="DEAD/DEAH_box_helicase_dom"/>
</dbReference>
<feature type="binding site" evidence="12">
    <location>
        <position position="504"/>
    </location>
    <ligand>
        <name>Zn(2+)</name>
        <dbReference type="ChEBI" id="CHEBI:29105"/>
        <label>2</label>
    </ligand>
</feature>
<comment type="caution">
    <text evidence="16">The sequence shown here is derived from an EMBL/GenBank/DDBJ whole genome shotgun (WGS) entry which is preliminary data.</text>
</comment>